<gene>
    <name evidence="3" type="ORF">Atai01_05110</name>
</gene>
<keyword evidence="2" id="KW-0812">Transmembrane</keyword>
<keyword evidence="2" id="KW-0472">Membrane</keyword>
<sequence length="102" mass="10105">MSGALGTVPGADTVRKAADEVLSALGRISPGSRRTAVYAGVGVLGVLGVVSWPAAAAVAGVVWLTQPRPKSSRPGDPRNGQATGDRVRASSGQAAAEPSSGR</sequence>
<feature type="transmembrane region" description="Helical" evidence="2">
    <location>
        <begin position="36"/>
        <end position="64"/>
    </location>
</feature>
<evidence type="ECO:0000313" key="4">
    <source>
        <dbReference type="Proteomes" id="UP001165136"/>
    </source>
</evidence>
<dbReference type="Proteomes" id="UP001165136">
    <property type="component" value="Unassembled WGS sequence"/>
</dbReference>
<reference evidence="3" key="1">
    <citation type="submission" date="2023-03" db="EMBL/GenBank/DDBJ databases">
        <title>Amycolatopsis taiwanensis NBRC 103393.</title>
        <authorList>
            <person name="Ichikawa N."/>
            <person name="Sato H."/>
            <person name="Tonouchi N."/>
        </authorList>
    </citation>
    <scope>NUCLEOTIDE SEQUENCE</scope>
    <source>
        <strain evidence="3">NBRC 103393</strain>
    </source>
</reference>
<protein>
    <submittedName>
        <fullName evidence="3">Uncharacterized protein</fullName>
    </submittedName>
</protein>
<evidence type="ECO:0000313" key="3">
    <source>
        <dbReference type="EMBL" id="GLY63892.1"/>
    </source>
</evidence>
<dbReference type="AlphaFoldDB" id="A0A9W6VDX0"/>
<evidence type="ECO:0000256" key="2">
    <source>
        <dbReference type="SAM" id="Phobius"/>
    </source>
</evidence>
<name>A0A9W6VDX0_9PSEU</name>
<keyword evidence="2" id="KW-1133">Transmembrane helix</keyword>
<accession>A0A9W6VDX0</accession>
<proteinExistence type="predicted"/>
<dbReference type="EMBL" id="BSTI01000001">
    <property type="protein sequence ID" value="GLY63892.1"/>
    <property type="molecule type" value="Genomic_DNA"/>
</dbReference>
<evidence type="ECO:0000256" key="1">
    <source>
        <dbReference type="SAM" id="MobiDB-lite"/>
    </source>
</evidence>
<feature type="region of interest" description="Disordered" evidence="1">
    <location>
        <begin position="65"/>
        <end position="102"/>
    </location>
</feature>
<organism evidence="3 4">
    <name type="scientific">Amycolatopsis taiwanensis</name>
    <dbReference type="NCBI Taxonomy" id="342230"/>
    <lineage>
        <taxon>Bacteria</taxon>
        <taxon>Bacillati</taxon>
        <taxon>Actinomycetota</taxon>
        <taxon>Actinomycetes</taxon>
        <taxon>Pseudonocardiales</taxon>
        <taxon>Pseudonocardiaceae</taxon>
        <taxon>Amycolatopsis</taxon>
    </lineage>
</organism>
<comment type="caution">
    <text evidence="3">The sequence shown here is derived from an EMBL/GenBank/DDBJ whole genome shotgun (WGS) entry which is preliminary data.</text>
</comment>
<keyword evidence="4" id="KW-1185">Reference proteome</keyword>